<gene>
    <name evidence="2" type="ORF">Y5S_02575</name>
</gene>
<organism evidence="2 3">
    <name type="scientific">Alcanivorax nanhaiticus</name>
    <dbReference type="NCBI Taxonomy" id="1177154"/>
    <lineage>
        <taxon>Bacteria</taxon>
        <taxon>Pseudomonadati</taxon>
        <taxon>Pseudomonadota</taxon>
        <taxon>Gammaproteobacteria</taxon>
        <taxon>Oceanospirillales</taxon>
        <taxon>Alcanivoracaceae</taxon>
        <taxon>Alcanivorax</taxon>
    </lineage>
</organism>
<keyword evidence="1" id="KW-0732">Signal</keyword>
<evidence type="ECO:0000313" key="2">
    <source>
        <dbReference type="EMBL" id="KGD64273.1"/>
    </source>
</evidence>
<dbReference type="AlphaFoldDB" id="A0A095TPE3"/>
<evidence type="ECO:0008006" key="4">
    <source>
        <dbReference type="Google" id="ProtNLM"/>
    </source>
</evidence>
<dbReference type="PATRIC" id="fig|1177154.3.peg.2612"/>
<dbReference type="Proteomes" id="UP000029444">
    <property type="component" value="Unassembled WGS sequence"/>
</dbReference>
<dbReference type="eggNOG" id="ENOG5032QYJ">
    <property type="taxonomic scope" value="Bacteria"/>
</dbReference>
<evidence type="ECO:0000256" key="1">
    <source>
        <dbReference type="SAM" id="SignalP"/>
    </source>
</evidence>
<dbReference type="STRING" id="1177154.Y5S_02575"/>
<accession>A0A095TPE3</accession>
<proteinExistence type="predicted"/>
<protein>
    <recommendedName>
        <fullName evidence="4">Lipoprotein</fullName>
    </recommendedName>
</protein>
<feature type="signal peptide" evidence="1">
    <location>
        <begin position="1"/>
        <end position="22"/>
    </location>
</feature>
<name>A0A095TPE3_9GAMM</name>
<comment type="caution">
    <text evidence="2">The sequence shown here is derived from an EMBL/GenBank/DDBJ whole genome shotgun (WGS) entry which is preliminary data.</text>
</comment>
<reference evidence="2 3" key="1">
    <citation type="submission" date="2012-09" db="EMBL/GenBank/DDBJ databases">
        <title>Genome Sequence of alkane-degrading Bacterium Alcanivorax sp. 19-m-6.</title>
        <authorList>
            <person name="Lai Q."/>
            <person name="Shao Z."/>
        </authorList>
    </citation>
    <scope>NUCLEOTIDE SEQUENCE [LARGE SCALE GENOMIC DNA]</scope>
    <source>
        <strain evidence="2 3">19-m-6</strain>
    </source>
</reference>
<feature type="chain" id="PRO_5001918744" description="Lipoprotein" evidence="1">
    <location>
        <begin position="23"/>
        <end position="231"/>
    </location>
</feature>
<dbReference type="EMBL" id="ARXV01000010">
    <property type="protein sequence ID" value="KGD64273.1"/>
    <property type="molecule type" value="Genomic_DNA"/>
</dbReference>
<keyword evidence="3" id="KW-1185">Reference proteome</keyword>
<evidence type="ECO:0000313" key="3">
    <source>
        <dbReference type="Proteomes" id="UP000029444"/>
    </source>
</evidence>
<sequence length="231" mass="25920">MGKEMKLWMGLLLGALASVASADCMKGQGDVVHARYDIYAGSQRYSVDFYRGADQVAWQRGEVISVWAHRDQVASLLRVFPQYQRTIWYPAGDLRALGKEAKWRGVAGWPDPQHHDYRMVSGSTSIVQGCPAQEYMGADGDKVLWLDQVKLPARMADAGVVWQLVSLQRVSREETFELWTQWQSTDFADVGDNESDPFLRRMISLGFVEHGASGFYRADGSPLQGADHHAH</sequence>